<proteinExistence type="predicted"/>
<organism evidence="1">
    <name type="scientific">Brassica napus</name>
    <name type="common">Rape</name>
    <dbReference type="NCBI Taxonomy" id="3708"/>
    <lineage>
        <taxon>Eukaryota</taxon>
        <taxon>Viridiplantae</taxon>
        <taxon>Streptophyta</taxon>
        <taxon>Embryophyta</taxon>
        <taxon>Tracheophyta</taxon>
        <taxon>Spermatophyta</taxon>
        <taxon>Magnoliopsida</taxon>
        <taxon>eudicotyledons</taxon>
        <taxon>Gunneridae</taxon>
        <taxon>Pentapetalae</taxon>
        <taxon>rosids</taxon>
        <taxon>malvids</taxon>
        <taxon>Brassicales</taxon>
        <taxon>Brassicaceae</taxon>
        <taxon>Brassiceae</taxon>
        <taxon>Brassica</taxon>
    </lineage>
</organism>
<feature type="non-terminal residue" evidence="1">
    <location>
        <position position="80"/>
    </location>
</feature>
<dbReference type="AlphaFoldDB" id="A0A816UNA3"/>
<accession>A0A816UNA3</accession>
<dbReference type="Proteomes" id="UP001295469">
    <property type="component" value="Chromosome C08"/>
</dbReference>
<evidence type="ECO:0000313" key="1">
    <source>
        <dbReference type="EMBL" id="CAF2115947.1"/>
    </source>
</evidence>
<dbReference type="EMBL" id="HG994372">
    <property type="protein sequence ID" value="CAF2115947.1"/>
    <property type="molecule type" value="Genomic_DNA"/>
</dbReference>
<gene>
    <name evidence="1" type="ORF">DARMORV10_C08P48560.1</name>
</gene>
<protein>
    <submittedName>
        <fullName evidence="1">(rape) hypothetical protein</fullName>
    </submittedName>
</protein>
<sequence length="80" mass="8752">MASLHLNDEGLCSRLQFHSSSSSSNSPVDESKNQLPDILCVVQSAVTGEHTCMLLKPLNKDEFEVSESNELGFFGPFYTG</sequence>
<reference evidence="1" key="1">
    <citation type="submission" date="2021-01" db="EMBL/GenBank/DDBJ databases">
        <authorList>
            <consortium name="Genoscope - CEA"/>
            <person name="William W."/>
        </authorList>
    </citation>
    <scope>NUCLEOTIDE SEQUENCE</scope>
</reference>
<name>A0A816UNA3_BRANA</name>